<evidence type="ECO:0000313" key="2">
    <source>
        <dbReference type="EMBL" id="SFX08411.1"/>
    </source>
</evidence>
<name>A0A1K1U7P5_STRAR</name>
<keyword evidence="1" id="KW-0732">Signal</keyword>
<dbReference type="EMBL" id="FPJO01000001">
    <property type="protein sequence ID" value="SFX08411.1"/>
    <property type="molecule type" value="Genomic_DNA"/>
</dbReference>
<dbReference type="RefSeq" id="WP_072483680.1">
    <property type="nucleotide sequence ID" value="NZ_FPJO01000001.1"/>
</dbReference>
<dbReference type="NCBIfam" id="NF038353">
    <property type="entry name" value="FxLYD_dom"/>
    <property type="match status" value="1"/>
</dbReference>
<reference evidence="2 3" key="1">
    <citation type="submission" date="2016-11" db="EMBL/GenBank/DDBJ databases">
        <authorList>
            <person name="Jaros S."/>
            <person name="Januszkiewicz K."/>
            <person name="Wedrychowicz H."/>
        </authorList>
    </citation>
    <scope>NUCLEOTIDE SEQUENCE [LARGE SCALE GENOMIC DNA]</scope>
    <source>
        <strain evidence="2 3">OK807</strain>
    </source>
</reference>
<feature type="chain" id="PRO_5039384175" description="Lipoprotein" evidence="1">
    <location>
        <begin position="27"/>
        <end position="161"/>
    </location>
</feature>
<accession>A0A1K1U7P5</accession>
<dbReference type="Proteomes" id="UP000181909">
    <property type="component" value="Unassembled WGS sequence"/>
</dbReference>
<proteinExistence type="predicted"/>
<evidence type="ECO:0008006" key="4">
    <source>
        <dbReference type="Google" id="ProtNLM"/>
    </source>
</evidence>
<dbReference type="PROSITE" id="PS51257">
    <property type="entry name" value="PROKAR_LIPOPROTEIN"/>
    <property type="match status" value="1"/>
</dbReference>
<dbReference type="InterPro" id="IPR047676">
    <property type="entry name" value="FxLYD_dom"/>
</dbReference>
<evidence type="ECO:0000256" key="1">
    <source>
        <dbReference type="SAM" id="SignalP"/>
    </source>
</evidence>
<organism evidence="2 3">
    <name type="scientific">Streptomyces atratus</name>
    <dbReference type="NCBI Taxonomy" id="1893"/>
    <lineage>
        <taxon>Bacteria</taxon>
        <taxon>Bacillati</taxon>
        <taxon>Actinomycetota</taxon>
        <taxon>Actinomycetes</taxon>
        <taxon>Kitasatosporales</taxon>
        <taxon>Streptomycetaceae</taxon>
        <taxon>Streptomyces</taxon>
    </lineage>
</organism>
<protein>
    <recommendedName>
        <fullName evidence="4">Lipoprotein</fullName>
    </recommendedName>
</protein>
<gene>
    <name evidence="2" type="ORF">SAMN02787144_1001417</name>
</gene>
<evidence type="ECO:0000313" key="3">
    <source>
        <dbReference type="Proteomes" id="UP000181909"/>
    </source>
</evidence>
<dbReference type="AlphaFoldDB" id="A0A1K1U7P5"/>
<feature type="signal peptide" evidence="1">
    <location>
        <begin position="1"/>
        <end position="26"/>
    </location>
</feature>
<dbReference type="STRING" id="1893.SAMN02787144_1001417"/>
<sequence length="161" mass="16120">MTRKAARGLWAVLLTTAVLSTAAACSDDGGSASSTASKAASAAASAASRGADVVASATAAAGEKLNNFKNGVNAESDVELGKSSTDGDGRATVKVTVKNSSDSAKSYAVQVNFRDGSGNLLDTVVVTVDDVASKASKDATARSNRKLSGDVRAEVGRALRH</sequence>